<name>A0A553Q9J7_9TELE</name>
<accession>A0A553Q9J7</accession>
<comment type="caution">
    <text evidence="3">The sequence shown here is derived from an EMBL/GenBank/DDBJ whole genome shotgun (WGS) entry which is preliminary data.</text>
</comment>
<evidence type="ECO:0000313" key="4">
    <source>
        <dbReference type="Proteomes" id="UP000316079"/>
    </source>
</evidence>
<keyword evidence="1" id="KW-0175">Coiled coil</keyword>
<keyword evidence="4" id="KW-1185">Reference proteome</keyword>
<evidence type="ECO:0000256" key="2">
    <source>
        <dbReference type="SAM" id="MobiDB-lite"/>
    </source>
</evidence>
<proteinExistence type="predicted"/>
<sequence>MKEVRKATDELMNLSSVWKQSGRSWVNKLNISQSDSSIGFGSEADVSTGTRTDLVWVEESSRQLSRSDSRYGSLKRGQRQESLNEDELEAGGLDVELRALALQQEVLLFQVDCLQDALEGAEEALAETQSDTHRIQTALEREQELRIKLQQEVCSLKQELERLREERRAEQLQWRTTGPIWLHGAPEGSSVDREETPVYSNLGLHLNSLQEQFQEQSETQRHEALTGDDNEESSGYEDAPSEFSPAASTPEDGDLLEAEGDQRESSTPLPKPGDSCALS</sequence>
<feature type="compositionally biased region" description="Acidic residues" evidence="2">
    <location>
        <begin position="226"/>
        <end position="235"/>
    </location>
</feature>
<dbReference type="EMBL" id="SRMA01026197">
    <property type="protein sequence ID" value="TRY86613.1"/>
    <property type="molecule type" value="Genomic_DNA"/>
</dbReference>
<evidence type="ECO:0000256" key="1">
    <source>
        <dbReference type="SAM" id="Coils"/>
    </source>
</evidence>
<feature type="coiled-coil region" evidence="1">
    <location>
        <begin position="111"/>
        <end position="166"/>
    </location>
</feature>
<reference evidence="3 4" key="1">
    <citation type="journal article" date="2019" name="Sci. Data">
        <title>Hybrid genome assembly and annotation of Danionella translucida.</title>
        <authorList>
            <person name="Kadobianskyi M."/>
            <person name="Schulze L."/>
            <person name="Schuelke M."/>
            <person name="Judkewitz B."/>
        </authorList>
    </citation>
    <scope>NUCLEOTIDE SEQUENCE [LARGE SCALE GENOMIC DNA]</scope>
    <source>
        <strain evidence="3 4">Bolton</strain>
    </source>
</reference>
<dbReference type="Proteomes" id="UP000316079">
    <property type="component" value="Unassembled WGS sequence"/>
</dbReference>
<protein>
    <submittedName>
        <fullName evidence="3">Uncharacterized protein</fullName>
    </submittedName>
</protein>
<organism evidence="3 4">
    <name type="scientific">Danionella cerebrum</name>
    <dbReference type="NCBI Taxonomy" id="2873325"/>
    <lineage>
        <taxon>Eukaryota</taxon>
        <taxon>Metazoa</taxon>
        <taxon>Chordata</taxon>
        <taxon>Craniata</taxon>
        <taxon>Vertebrata</taxon>
        <taxon>Euteleostomi</taxon>
        <taxon>Actinopterygii</taxon>
        <taxon>Neopterygii</taxon>
        <taxon>Teleostei</taxon>
        <taxon>Ostariophysi</taxon>
        <taxon>Cypriniformes</taxon>
        <taxon>Danionidae</taxon>
        <taxon>Danioninae</taxon>
        <taxon>Danionella</taxon>
    </lineage>
</organism>
<feature type="region of interest" description="Disordered" evidence="2">
    <location>
        <begin position="211"/>
        <end position="279"/>
    </location>
</feature>
<dbReference type="AlphaFoldDB" id="A0A553Q9J7"/>
<dbReference type="OrthoDB" id="8896680at2759"/>
<gene>
    <name evidence="3" type="ORF">DNTS_018590</name>
</gene>
<evidence type="ECO:0000313" key="3">
    <source>
        <dbReference type="EMBL" id="TRY86613.1"/>
    </source>
</evidence>
<dbReference type="Gene3D" id="1.20.5.4090">
    <property type="match status" value="1"/>
</dbReference>